<dbReference type="GO" id="GO:0010008">
    <property type="term" value="C:endosome membrane"/>
    <property type="evidence" value="ECO:0007669"/>
    <property type="project" value="UniProtKB-SubCell"/>
</dbReference>
<proteinExistence type="predicted"/>
<evidence type="ECO:0000313" key="14">
    <source>
        <dbReference type="EMBL" id="CRK22230.1"/>
    </source>
</evidence>
<comment type="subcellular location">
    <subcellularLocation>
        <location evidence="3">Cell membrane</location>
        <topology evidence="3">Peripheral membrane protein</topology>
        <orientation evidence="3">Cytoplasmic side</orientation>
    </subcellularLocation>
    <subcellularLocation>
        <location evidence="2">Cytoplasm</location>
        <location evidence="2">Cytoskeleton</location>
        <location evidence="2">Actin patch</location>
    </subcellularLocation>
    <subcellularLocation>
        <location evidence="1">Endosome membrane</location>
        <topology evidence="1">Peripheral membrane protein</topology>
        <orientation evidence="1">Cytoplasmic side</orientation>
    </subcellularLocation>
</comment>
<dbReference type="PROSITE" id="PS00018">
    <property type="entry name" value="EF_HAND_1"/>
    <property type="match status" value="1"/>
</dbReference>
<gene>
    <name evidence="14" type="ORF">BN1708_017935</name>
</gene>
<evidence type="ECO:0000256" key="1">
    <source>
        <dbReference type="ARBA" id="ARBA00004125"/>
    </source>
</evidence>
<dbReference type="GO" id="GO:0003779">
    <property type="term" value="F:actin binding"/>
    <property type="evidence" value="ECO:0007669"/>
    <property type="project" value="UniProtKB-KW"/>
</dbReference>
<name>A0A0G4LKM6_VERLO</name>
<evidence type="ECO:0000256" key="10">
    <source>
        <dbReference type="ARBA" id="ARBA00023212"/>
    </source>
</evidence>
<dbReference type="GO" id="GO:0005886">
    <property type="term" value="C:plasma membrane"/>
    <property type="evidence" value="ECO:0007669"/>
    <property type="project" value="UniProtKB-SubCell"/>
</dbReference>
<comment type="function">
    <text evidence="11">Component of the PAN1 actin cytoskeleton-regulatory complex required for the internalization of endosomes during actin-coupled endocytosis. The complex links the site of endocytosis to the cell membrane-associated actin cytoskeleton. Mediates uptake of external molecules and vacuolar degradation of plasma membrane proteins. Plays a role in the proper organization of the cell membrane-associated actin cytoskeleton and promotes its destabilization.</text>
</comment>
<keyword evidence="10" id="KW-0206">Cytoskeleton</keyword>
<dbReference type="InterPro" id="IPR018247">
    <property type="entry name" value="EF_Hand_1_Ca_BS"/>
</dbReference>
<dbReference type="GO" id="GO:0016197">
    <property type="term" value="P:endosomal transport"/>
    <property type="evidence" value="ECO:0007669"/>
    <property type="project" value="TreeGrafter"/>
</dbReference>
<evidence type="ECO:0000256" key="4">
    <source>
        <dbReference type="ARBA" id="ARBA00011159"/>
    </source>
</evidence>
<dbReference type="AlphaFoldDB" id="A0A0G4LKM6"/>
<protein>
    <recommendedName>
        <fullName evidence="16">Endocytosis protein 3</fullName>
    </recommendedName>
</protein>
<reference evidence="14 15" key="1">
    <citation type="submission" date="2015-05" db="EMBL/GenBank/DDBJ databases">
        <authorList>
            <person name="Wang D.B."/>
            <person name="Wang M."/>
        </authorList>
    </citation>
    <scope>NUCLEOTIDE SEQUENCE [LARGE SCALE GENOMIC DNA]</scope>
    <source>
        <strain evidence="14">VL1</strain>
    </source>
</reference>
<feature type="domain" description="EF-hand" evidence="13">
    <location>
        <begin position="32"/>
        <end position="67"/>
    </location>
</feature>
<dbReference type="InterPro" id="IPR000261">
    <property type="entry name" value="EH_dom"/>
</dbReference>
<keyword evidence="6" id="KW-0967">Endosome</keyword>
<dbReference type="PROSITE" id="PS50222">
    <property type="entry name" value="EF_HAND_2"/>
    <property type="match status" value="1"/>
</dbReference>
<dbReference type="GO" id="GO:0006897">
    <property type="term" value="P:endocytosis"/>
    <property type="evidence" value="ECO:0007669"/>
    <property type="project" value="UniProtKB-KW"/>
</dbReference>
<keyword evidence="8" id="KW-0175">Coiled coil</keyword>
<evidence type="ECO:0000256" key="7">
    <source>
        <dbReference type="ARBA" id="ARBA00022837"/>
    </source>
</evidence>
<dbReference type="Gene3D" id="1.20.80.10">
    <property type="match status" value="1"/>
</dbReference>
<evidence type="ECO:0000256" key="11">
    <source>
        <dbReference type="ARBA" id="ARBA00025194"/>
    </source>
</evidence>
<evidence type="ECO:0008006" key="16">
    <source>
        <dbReference type="Google" id="ProtNLM"/>
    </source>
</evidence>
<feature type="non-terminal residue" evidence="14">
    <location>
        <position position="156"/>
    </location>
</feature>
<keyword evidence="10" id="KW-0963">Cytoplasm</keyword>
<dbReference type="InterPro" id="IPR002048">
    <property type="entry name" value="EF_hand_dom"/>
</dbReference>
<evidence type="ECO:0000256" key="2">
    <source>
        <dbReference type="ARBA" id="ARBA00004134"/>
    </source>
</evidence>
<comment type="subunit">
    <text evidence="4">Component of the PAN1 actin cytoskeleton-regulatory complex.</text>
</comment>
<keyword evidence="5" id="KW-0254">Endocytosis</keyword>
<sequence>VETYWNIFSTRTGGGKFLTGEQAAPVLKNSGLTDTQLERVWDLADVDNDGNLDFEEFCVAMRIIFDILNGEYADVPTVLPDWLVPESKAHLVQASKAITGNQPRFEQAKAKRSAWQKETDAGTTAEQAQAKYVELVNGLKKSHGYDADKVPESVGA</sequence>
<feature type="non-terminal residue" evidence="14">
    <location>
        <position position="1"/>
    </location>
</feature>
<evidence type="ECO:0000256" key="5">
    <source>
        <dbReference type="ARBA" id="ARBA00022583"/>
    </source>
</evidence>
<dbReference type="Pfam" id="PF12763">
    <property type="entry name" value="EH"/>
    <property type="match status" value="1"/>
</dbReference>
<organism evidence="14 15">
    <name type="scientific">Verticillium longisporum</name>
    <name type="common">Verticillium dahliae var. longisporum</name>
    <dbReference type="NCBI Taxonomy" id="100787"/>
    <lineage>
        <taxon>Eukaryota</taxon>
        <taxon>Fungi</taxon>
        <taxon>Dikarya</taxon>
        <taxon>Ascomycota</taxon>
        <taxon>Pezizomycotina</taxon>
        <taxon>Sordariomycetes</taxon>
        <taxon>Hypocreomycetidae</taxon>
        <taxon>Glomerellales</taxon>
        <taxon>Plectosphaerellaceae</taxon>
        <taxon>Verticillium</taxon>
    </lineage>
</organism>
<evidence type="ECO:0000259" key="13">
    <source>
        <dbReference type="PROSITE" id="PS50222"/>
    </source>
</evidence>
<dbReference type="GO" id="GO:0030479">
    <property type="term" value="C:actin cortical patch"/>
    <property type="evidence" value="ECO:0007669"/>
    <property type="project" value="UniProtKB-SubCell"/>
</dbReference>
<dbReference type="SMART" id="SM00027">
    <property type="entry name" value="EH"/>
    <property type="match status" value="1"/>
</dbReference>
<keyword evidence="9" id="KW-0009">Actin-binding</keyword>
<dbReference type="InterPro" id="IPR011992">
    <property type="entry name" value="EF-hand-dom_pair"/>
</dbReference>
<keyword evidence="15" id="KW-1185">Reference proteome</keyword>
<dbReference type="CDD" id="cd00052">
    <property type="entry name" value="EH"/>
    <property type="match status" value="1"/>
</dbReference>
<evidence type="ECO:0000256" key="8">
    <source>
        <dbReference type="ARBA" id="ARBA00023054"/>
    </source>
</evidence>
<evidence type="ECO:0000256" key="9">
    <source>
        <dbReference type="ARBA" id="ARBA00023203"/>
    </source>
</evidence>
<accession>A0A0G4LKM6</accession>
<dbReference type="EMBL" id="CVQH01013781">
    <property type="protein sequence ID" value="CRK22230.1"/>
    <property type="molecule type" value="Genomic_DNA"/>
</dbReference>
<evidence type="ECO:0000256" key="6">
    <source>
        <dbReference type="ARBA" id="ARBA00022753"/>
    </source>
</evidence>
<dbReference type="Proteomes" id="UP000044602">
    <property type="component" value="Unassembled WGS sequence"/>
</dbReference>
<dbReference type="InterPro" id="IPR014352">
    <property type="entry name" value="FERM/acyl-CoA-bd_prot_sf"/>
</dbReference>
<dbReference type="PANTHER" id="PTHR11216:SF170">
    <property type="entry name" value="DYNAMIN ASSOCIATED PROTEIN 160, ISOFORM D"/>
    <property type="match status" value="1"/>
</dbReference>
<keyword evidence="7" id="KW-0106">Calcium</keyword>
<feature type="domain" description="EH" evidence="12">
    <location>
        <begin position="1"/>
        <end position="90"/>
    </location>
</feature>
<dbReference type="SMART" id="SM00054">
    <property type="entry name" value="EFh"/>
    <property type="match status" value="1"/>
</dbReference>
<dbReference type="PROSITE" id="PS50031">
    <property type="entry name" value="EH"/>
    <property type="match status" value="1"/>
</dbReference>
<dbReference type="SUPFAM" id="SSF47473">
    <property type="entry name" value="EF-hand"/>
    <property type="match status" value="1"/>
</dbReference>
<dbReference type="STRING" id="100787.A0A0G4LKM6"/>
<evidence type="ECO:0000256" key="3">
    <source>
        <dbReference type="ARBA" id="ARBA00004413"/>
    </source>
</evidence>
<dbReference type="PANTHER" id="PTHR11216">
    <property type="entry name" value="EH DOMAIN"/>
    <property type="match status" value="1"/>
</dbReference>
<dbReference type="GO" id="GO:0005509">
    <property type="term" value="F:calcium ion binding"/>
    <property type="evidence" value="ECO:0007669"/>
    <property type="project" value="InterPro"/>
</dbReference>
<dbReference type="Gene3D" id="1.10.238.10">
    <property type="entry name" value="EF-hand"/>
    <property type="match status" value="1"/>
</dbReference>
<evidence type="ECO:0000259" key="12">
    <source>
        <dbReference type="PROSITE" id="PS50031"/>
    </source>
</evidence>
<evidence type="ECO:0000313" key="15">
    <source>
        <dbReference type="Proteomes" id="UP000044602"/>
    </source>
</evidence>